<keyword evidence="3" id="KW-1185">Reference proteome</keyword>
<dbReference type="Pfam" id="PF13843">
    <property type="entry name" value="DDE_Tnp_1_7"/>
    <property type="match status" value="1"/>
</dbReference>
<dbReference type="InParanoid" id="A0A2J7QDL9"/>
<accession>A0A2J7QDL9</accession>
<protein>
    <recommendedName>
        <fullName evidence="1">PiggyBac transposable element-derived protein domain-containing protein</fullName>
    </recommendedName>
</protein>
<comment type="caution">
    <text evidence="2">The sequence shown here is derived from an EMBL/GenBank/DDBJ whole genome shotgun (WGS) entry which is preliminary data.</text>
</comment>
<dbReference type="PANTHER" id="PTHR46599:SF3">
    <property type="entry name" value="PIGGYBAC TRANSPOSABLE ELEMENT-DERIVED PROTEIN 4"/>
    <property type="match status" value="1"/>
</dbReference>
<gene>
    <name evidence="2" type="ORF">B7P43_G03391</name>
</gene>
<dbReference type="PANTHER" id="PTHR46599">
    <property type="entry name" value="PIGGYBAC TRANSPOSABLE ELEMENT-DERIVED PROTEIN 4"/>
    <property type="match status" value="1"/>
</dbReference>
<name>A0A2J7QDL9_9NEOP</name>
<feature type="domain" description="PiggyBac transposable element-derived protein" evidence="1">
    <location>
        <begin position="2"/>
        <end position="71"/>
    </location>
</feature>
<dbReference type="InterPro" id="IPR029526">
    <property type="entry name" value="PGBD"/>
</dbReference>
<dbReference type="STRING" id="105785.A0A2J7QDL9"/>
<evidence type="ECO:0000313" key="3">
    <source>
        <dbReference type="Proteomes" id="UP000235965"/>
    </source>
</evidence>
<reference evidence="2 3" key="1">
    <citation type="submission" date="2017-12" db="EMBL/GenBank/DDBJ databases">
        <title>Hemimetabolous genomes reveal molecular basis of termite eusociality.</title>
        <authorList>
            <person name="Harrison M.C."/>
            <person name="Jongepier E."/>
            <person name="Robertson H.M."/>
            <person name="Arning N."/>
            <person name="Bitard-Feildel T."/>
            <person name="Chao H."/>
            <person name="Childers C.P."/>
            <person name="Dinh H."/>
            <person name="Doddapaneni H."/>
            <person name="Dugan S."/>
            <person name="Gowin J."/>
            <person name="Greiner C."/>
            <person name="Han Y."/>
            <person name="Hu H."/>
            <person name="Hughes D.S.T."/>
            <person name="Huylmans A.-K."/>
            <person name="Kemena C."/>
            <person name="Kremer L.P.M."/>
            <person name="Lee S.L."/>
            <person name="Lopez-Ezquerra A."/>
            <person name="Mallet L."/>
            <person name="Monroy-Kuhn J.M."/>
            <person name="Moser A."/>
            <person name="Murali S.C."/>
            <person name="Muzny D.M."/>
            <person name="Otani S."/>
            <person name="Piulachs M.-D."/>
            <person name="Poelchau M."/>
            <person name="Qu J."/>
            <person name="Schaub F."/>
            <person name="Wada-Katsumata A."/>
            <person name="Worley K.C."/>
            <person name="Xie Q."/>
            <person name="Ylla G."/>
            <person name="Poulsen M."/>
            <person name="Gibbs R.A."/>
            <person name="Schal C."/>
            <person name="Richards S."/>
            <person name="Belles X."/>
            <person name="Korb J."/>
            <person name="Bornberg-Bauer E."/>
        </authorList>
    </citation>
    <scope>NUCLEOTIDE SEQUENCE [LARGE SCALE GENOMIC DNA]</scope>
    <source>
        <tissue evidence="2">Whole body</tissue>
    </source>
</reference>
<dbReference type="Proteomes" id="UP000235965">
    <property type="component" value="Unassembled WGS sequence"/>
</dbReference>
<evidence type="ECO:0000259" key="1">
    <source>
        <dbReference type="Pfam" id="PF13843"/>
    </source>
</evidence>
<dbReference type="EMBL" id="NEVH01015817">
    <property type="protein sequence ID" value="PNF26682.1"/>
    <property type="molecule type" value="Genomic_DNA"/>
</dbReference>
<sequence length="72" mass="8433">MRTIFDTLNDAYKNYYNPSEHLAVDEIIVKFKGRVVFGQYIPKEPESCRIKIFRICDTAGYTYSLKVYVGKD</sequence>
<evidence type="ECO:0000313" key="2">
    <source>
        <dbReference type="EMBL" id="PNF26682.1"/>
    </source>
</evidence>
<organism evidence="2 3">
    <name type="scientific">Cryptotermes secundus</name>
    <dbReference type="NCBI Taxonomy" id="105785"/>
    <lineage>
        <taxon>Eukaryota</taxon>
        <taxon>Metazoa</taxon>
        <taxon>Ecdysozoa</taxon>
        <taxon>Arthropoda</taxon>
        <taxon>Hexapoda</taxon>
        <taxon>Insecta</taxon>
        <taxon>Pterygota</taxon>
        <taxon>Neoptera</taxon>
        <taxon>Polyneoptera</taxon>
        <taxon>Dictyoptera</taxon>
        <taxon>Blattodea</taxon>
        <taxon>Blattoidea</taxon>
        <taxon>Termitoidae</taxon>
        <taxon>Kalotermitidae</taxon>
        <taxon>Cryptotermitinae</taxon>
        <taxon>Cryptotermes</taxon>
    </lineage>
</organism>
<dbReference type="AlphaFoldDB" id="A0A2J7QDL9"/>
<proteinExistence type="predicted"/>